<comment type="similarity">
    <text evidence="1">Belongs to the UDP-glycosyltransferase family.</text>
</comment>
<keyword evidence="4" id="KW-0808">Transferase</keyword>
<keyword evidence="10" id="KW-1185">Reference proteome</keyword>
<dbReference type="EC" id="2.4.1.17" evidence="2"/>
<keyword evidence="7" id="KW-0812">Transmembrane</keyword>
<proteinExistence type="inferred from homology"/>
<dbReference type="EMBL" id="JAVFWL010000001">
    <property type="protein sequence ID" value="KAK6726339.1"/>
    <property type="molecule type" value="Genomic_DNA"/>
</dbReference>
<evidence type="ECO:0000313" key="9">
    <source>
        <dbReference type="EMBL" id="KAK6726339.1"/>
    </source>
</evidence>
<name>A0ABR1BIP1_NECAM</name>
<feature type="signal peptide" evidence="8">
    <location>
        <begin position="1"/>
        <end position="15"/>
    </location>
</feature>
<evidence type="ECO:0000256" key="5">
    <source>
        <dbReference type="ARBA" id="ARBA00022729"/>
    </source>
</evidence>
<sequence>MCVLLFLVLFSPSFALEVALIPSTGCYSHDVMMKEVGLSMPCGTTITWIQTFLYDFGFGEIPLPTNWTRMSIWGHDKEGVELMHTAGRLLWEQNVPTDFDRPWDLRGSFIFFKMLERHQTFCEKMLDDQRFLKYMKSQKADIVLLDHFLQECMGGLAYLLNTSVVQYSNWPIADGYITSLNVPANPSAIPKTGTPYSGLGMSFDERFGNVLFHWVIIAARYIQSYVLKRMFARKGFPDVNIIQSEAVRTIYAGRSEFLFDVVRPINNRVKYFGSSNQKNPSDYVTFIPEKDWNNGTLSCSHSGNNSQHNFRHLNNPVWKPPTLTERFCSSAVIEVADAQFPKISLRRKNLYKRLNRNVVKDRFNVITAQFPELDWPSLVKEKFILVSFGSVAQAHNMPLHLVQKIFFAFSRSPYKVIWQTNSVAESLVWIRNESVPKNVVMINWAPIKEMLAHPNLQYLICHGGINTINELLLFGVPVIGVHLQGDQGSNLRRLADLGVAVMISIAQISRGELFQTMRKFEANLERHWQRVDQLSSMIETYRTLNNAQQRFWIGWVAKHGKMLRSRNLFRMYYIGDTENLFWGTVGTILIGLLALVLH</sequence>
<accession>A0ABR1BIP1</accession>
<evidence type="ECO:0000256" key="1">
    <source>
        <dbReference type="ARBA" id="ARBA00009995"/>
    </source>
</evidence>
<dbReference type="Gene3D" id="3.40.50.2000">
    <property type="entry name" value="Glycogen Phosphorylase B"/>
    <property type="match status" value="1"/>
</dbReference>
<gene>
    <name evidence="9" type="primary">Necator_chrI.g699</name>
    <name evidence="9" type="ORF">RB195_004577</name>
</gene>
<dbReference type="Pfam" id="PF00201">
    <property type="entry name" value="UDPGT"/>
    <property type="match status" value="1"/>
</dbReference>
<organism evidence="9 10">
    <name type="scientific">Necator americanus</name>
    <name type="common">Human hookworm</name>
    <dbReference type="NCBI Taxonomy" id="51031"/>
    <lineage>
        <taxon>Eukaryota</taxon>
        <taxon>Metazoa</taxon>
        <taxon>Ecdysozoa</taxon>
        <taxon>Nematoda</taxon>
        <taxon>Chromadorea</taxon>
        <taxon>Rhabditida</taxon>
        <taxon>Rhabditina</taxon>
        <taxon>Rhabditomorpha</taxon>
        <taxon>Strongyloidea</taxon>
        <taxon>Ancylostomatidae</taxon>
        <taxon>Bunostominae</taxon>
        <taxon>Necator</taxon>
    </lineage>
</organism>
<feature type="transmembrane region" description="Helical" evidence="7">
    <location>
        <begin position="580"/>
        <end position="597"/>
    </location>
</feature>
<keyword evidence="7" id="KW-1133">Transmembrane helix</keyword>
<comment type="caution">
    <text evidence="9">The sequence shown here is derived from an EMBL/GenBank/DDBJ whole genome shotgun (WGS) entry which is preliminary data.</text>
</comment>
<keyword evidence="7" id="KW-0472">Membrane</keyword>
<dbReference type="PANTHER" id="PTHR48043:SF68">
    <property type="entry name" value="GLUCURONOSYLTRANSFERASE"/>
    <property type="match status" value="1"/>
</dbReference>
<comment type="catalytic activity">
    <reaction evidence="6">
        <text>glucuronate acceptor + UDP-alpha-D-glucuronate = acceptor beta-D-glucuronoside + UDP + H(+)</text>
        <dbReference type="Rhea" id="RHEA:21032"/>
        <dbReference type="ChEBI" id="CHEBI:15378"/>
        <dbReference type="ChEBI" id="CHEBI:58052"/>
        <dbReference type="ChEBI" id="CHEBI:58223"/>
        <dbReference type="ChEBI" id="CHEBI:132367"/>
        <dbReference type="ChEBI" id="CHEBI:132368"/>
        <dbReference type="EC" id="2.4.1.17"/>
    </reaction>
</comment>
<evidence type="ECO:0000256" key="2">
    <source>
        <dbReference type="ARBA" id="ARBA00012544"/>
    </source>
</evidence>
<keyword evidence="3" id="KW-0328">Glycosyltransferase</keyword>
<dbReference type="SUPFAM" id="SSF53756">
    <property type="entry name" value="UDP-Glycosyltransferase/glycogen phosphorylase"/>
    <property type="match status" value="1"/>
</dbReference>
<dbReference type="PANTHER" id="PTHR48043">
    <property type="entry name" value="EG:EG0003.4 PROTEIN-RELATED"/>
    <property type="match status" value="1"/>
</dbReference>
<dbReference type="InterPro" id="IPR002213">
    <property type="entry name" value="UDP_glucos_trans"/>
</dbReference>
<dbReference type="Proteomes" id="UP001303046">
    <property type="component" value="Unassembled WGS sequence"/>
</dbReference>
<evidence type="ECO:0000256" key="3">
    <source>
        <dbReference type="ARBA" id="ARBA00022676"/>
    </source>
</evidence>
<dbReference type="InterPro" id="IPR050271">
    <property type="entry name" value="UDP-glycosyltransferase"/>
</dbReference>
<keyword evidence="5 8" id="KW-0732">Signal</keyword>
<evidence type="ECO:0000256" key="7">
    <source>
        <dbReference type="SAM" id="Phobius"/>
    </source>
</evidence>
<reference evidence="9 10" key="1">
    <citation type="submission" date="2023-08" db="EMBL/GenBank/DDBJ databases">
        <title>A Necator americanus chromosomal reference genome.</title>
        <authorList>
            <person name="Ilik V."/>
            <person name="Petrzelkova K.J."/>
            <person name="Pardy F."/>
            <person name="Fuh T."/>
            <person name="Niatou-Singa F.S."/>
            <person name="Gouil Q."/>
            <person name="Baker L."/>
            <person name="Ritchie M.E."/>
            <person name="Jex A.R."/>
            <person name="Gazzola D."/>
            <person name="Li H."/>
            <person name="Toshio Fujiwara R."/>
            <person name="Zhan B."/>
            <person name="Aroian R.V."/>
            <person name="Pafco B."/>
            <person name="Schwarz E.M."/>
        </authorList>
    </citation>
    <scope>NUCLEOTIDE SEQUENCE [LARGE SCALE GENOMIC DNA]</scope>
    <source>
        <strain evidence="9 10">Aroian</strain>
        <tissue evidence="9">Whole animal</tissue>
    </source>
</reference>
<evidence type="ECO:0000256" key="4">
    <source>
        <dbReference type="ARBA" id="ARBA00022679"/>
    </source>
</evidence>
<protein>
    <recommendedName>
        <fullName evidence="2">glucuronosyltransferase</fullName>
        <ecNumber evidence="2">2.4.1.17</ecNumber>
    </recommendedName>
</protein>
<evidence type="ECO:0000256" key="6">
    <source>
        <dbReference type="ARBA" id="ARBA00047475"/>
    </source>
</evidence>
<evidence type="ECO:0000313" key="10">
    <source>
        <dbReference type="Proteomes" id="UP001303046"/>
    </source>
</evidence>
<evidence type="ECO:0000256" key="8">
    <source>
        <dbReference type="SAM" id="SignalP"/>
    </source>
</evidence>
<feature type="chain" id="PRO_5047128021" description="glucuronosyltransferase" evidence="8">
    <location>
        <begin position="16"/>
        <end position="598"/>
    </location>
</feature>